<proteinExistence type="predicted"/>
<dbReference type="AlphaFoldDB" id="A0A8H7RHF2"/>
<keyword evidence="1" id="KW-0732">Signal</keyword>
<gene>
    <name evidence="2" type="ORF">INT46_011548</name>
</gene>
<evidence type="ECO:0000313" key="2">
    <source>
        <dbReference type="EMBL" id="KAG2210648.1"/>
    </source>
</evidence>
<dbReference type="EMBL" id="JAEPRC010000079">
    <property type="protein sequence ID" value="KAG2210648.1"/>
    <property type="molecule type" value="Genomic_DNA"/>
</dbReference>
<keyword evidence="3" id="KW-1185">Reference proteome</keyword>
<accession>A0A8H7RHF2</accession>
<feature type="signal peptide" evidence="1">
    <location>
        <begin position="1"/>
        <end position="20"/>
    </location>
</feature>
<feature type="chain" id="PRO_5034520311" evidence="1">
    <location>
        <begin position="21"/>
        <end position="292"/>
    </location>
</feature>
<evidence type="ECO:0000313" key="3">
    <source>
        <dbReference type="Proteomes" id="UP000650833"/>
    </source>
</evidence>
<dbReference type="OrthoDB" id="2278190at2759"/>
<organism evidence="2 3">
    <name type="scientific">Mucor plumbeus</name>
    <dbReference type="NCBI Taxonomy" id="97098"/>
    <lineage>
        <taxon>Eukaryota</taxon>
        <taxon>Fungi</taxon>
        <taxon>Fungi incertae sedis</taxon>
        <taxon>Mucoromycota</taxon>
        <taxon>Mucoromycotina</taxon>
        <taxon>Mucoromycetes</taxon>
        <taxon>Mucorales</taxon>
        <taxon>Mucorineae</taxon>
        <taxon>Mucoraceae</taxon>
        <taxon>Mucor</taxon>
    </lineage>
</organism>
<evidence type="ECO:0000256" key="1">
    <source>
        <dbReference type="SAM" id="SignalP"/>
    </source>
</evidence>
<sequence length="292" mass="31401">MKFILTQISAAVLAATAASAAYLTPRQEATPDGGDQQQNNTAVQQYPQGFDAGVLNGTWYLTGVTQNIWSVYELLSQKMDLNVNCLQFNVSGTSNTTLDIFASTFLSKNSTDAGVNATAAGAFILQSPDSQTNVSNHEFLWDAYASQVFVNKAQWENFTSNGQSTTNASETGSTVIPGTKPIQASVYTQLIDSNAQPGSNDSTNYDTVFIWGSQAKTFNDSSAKKRAEDVYGIILSKTSNVEEDAFNKTVALLPPSIAANNVSLVKLNDTCTLQNNTNSQQNNGEGQQNQQQ</sequence>
<protein>
    <submittedName>
        <fullName evidence="2">Uncharacterized protein</fullName>
    </submittedName>
</protein>
<name>A0A8H7RHF2_9FUNG</name>
<comment type="caution">
    <text evidence="2">The sequence shown here is derived from an EMBL/GenBank/DDBJ whole genome shotgun (WGS) entry which is preliminary data.</text>
</comment>
<reference evidence="2" key="1">
    <citation type="submission" date="2020-12" db="EMBL/GenBank/DDBJ databases">
        <title>Metabolic potential, ecology and presence of endohyphal bacteria is reflected in genomic diversity of Mucoromycotina.</title>
        <authorList>
            <person name="Muszewska A."/>
            <person name="Okrasinska A."/>
            <person name="Steczkiewicz K."/>
            <person name="Drgas O."/>
            <person name="Orlowska M."/>
            <person name="Perlinska-Lenart U."/>
            <person name="Aleksandrzak-Piekarczyk T."/>
            <person name="Szatraj K."/>
            <person name="Zielenkiewicz U."/>
            <person name="Pilsyk S."/>
            <person name="Malc E."/>
            <person name="Mieczkowski P."/>
            <person name="Kruszewska J.S."/>
            <person name="Biernat P."/>
            <person name="Pawlowska J."/>
        </authorList>
    </citation>
    <scope>NUCLEOTIDE SEQUENCE</scope>
    <source>
        <strain evidence="2">CBS 226.32</strain>
    </source>
</reference>
<dbReference type="Proteomes" id="UP000650833">
    <property type="component" value="Unassembled WGS sequence"/>
</dbReference>